<protein>
    <submittedName>
        <fullName evidence="1">Uncharacterized protein</fullName>
    </submittedName>
</protein>
<keyword evidence="2" id="KW-1185">Reference proteome</keyword>
<proteinExistence type="predicted"/>
<evidence type="ECO:0000313" key="2">
    <source>
        <dbReference type="Proteomes" id="UP001610432"/>
    </source>
</evidence>
<gene>
    <name evidence="1" type="ORF">BJX67DRAFT_157613</name>
</gene>
<accession>A0ABR4LP38</accession>
<name>A0ABR4LP38_9EURO</name>
<comment type="caution">
    <text evidence="1">The sequence shown here is derived from an EMBL/GenBank/DDBJ whole genome shotgun (WGS) entry which is preliminary data.</text>
</comment>
<sequence>MNSKIRLRDNLVGKEPVSSVRDVVWSYSGFIFLDLDLLQERLVAAVKKVKQRMRLQALRIPADGMVWLHAIASTWKGWVCQWQHTLLFLAPAAASSSGQHLFSPPTRMRVRHGRPWMRWRRESGSASKGFFSQDSYLVGGGVHSKDVKLLLAISPHNSITKSHDYG</sequence>
<reference evidence="1 2" key="1">
    <citation type="submission" date="2024-07" db="EMBL/GenBank/DDBJ databases">
        <title>Section-level genome sequencing and comparative genomics of Aspergillus sections Usti and Cavernicolus.</title>
        <authorList>
            <consortium name="Lawrence Berkeley National Laboratory"/>
            <person name="Nybo J.L."/>
            <person name="Vesth T.C."/>
            <person name="Theobald S."/>
            <person name="Frisvad J.C."/>
            <person name="Larsen T.O."/>
            <person name="Kjaerboelling I."/>
            <person name="Rothschild-Mancinelli K."/>
            <person name="Lyhne E.K."/>
            <person name="Kogle M.E."/>
            <person name="Barry K."/>
            <person name="Clum A."/>
            <person name="Na H."/>
            <person name="Ledsgaard L."/>
            <person name="Lin J."/>
            <person name="Lipzen A."/>
            <person name="Kuo A."/>
            <person name="Riley R."/>
            <person name="Mondo S."/>
            <person name="Labutti K."/>
            <person name="Haridas S."/>
            <person name="Pangalinan J."/>
            <person name="Salamov A.A."/>
            <person name="Simmons B.A."/>
            <person name="Magnuson J.K."/>
            <person name="Chen J."/>
            <person name="Drula E."/>
            <person name="Henrissat B."/>
            <person name="Wiebenga A."/>
            <person name="Lubbers R.J."/>
            <person name="Gomes A.C."/>
            <person name="Macurrencykelacurrency M.R."/>
            <person name="Stajich J."/>
            <person name="Grigoriev I.V."/>
            <person name="Mortensen U.H."/>
            <person name="De Vries R.P."/>
            <person name="Baker S.E."/>
            <person name="Andersen M.R."/>
        </authorList>
    </citation>
    <scope>NUCLEOTIDE SEQUENCE [LARGE SCALE GENOMIC DNA]</scope>
    <source>
        <strain evidence="1 2">CBS 449.75</strain>
    </source>
</reference>
<dbReference type="GeneID" id="98139959"/>
<dbReference type="RefSeq" id="XP_070884853.1">
    <property type="nucleotide sequence ID" value="XM_071024887.1"/>
</dbReference>
<evidence type="ECO:0000313" key="1">
    <source>
        <dbReference type="EMBL" id="KAL2865874.1"/>
    </source>
</evidence>
<dbReference type="Proteomes" id="UP001610432">
    <property type="component" value="Unassembled WGS sequence"/>
</dbReference>
<organism evidence="1 2">
    <name type="scientific">Aspergillus lucknowensis</name>
    <dbReference type="NCBI Taxonomy" id="176173"/>
    <lineage>
        <taxon>Eukaryota</taxon>
        <taxon>Fungi</taxon>
        <taxon>Dikarya</taxon>
        <taxon>Ascomycota</taxon>
        <taxon>Pezizomycotina</taxon>
        <taxon>Eurotiomycetes</taxon>
        <taxon>Eurotiomycetidae</taxon>
        <taxon>Eurotiales</taxon>
        <taxon>Aspergillaceae</taxon>
        <taxon>Aspergillus</taxon>
        <taxon>Aspergillus subgen. Nidulantes</taxon>
    </lineage>
</organism>
<dbReference type="EMBL" id="JBFXLQ010000029">
    <property type="protein sequence ID" value="KAL2865874.1"/>
    <property type="molecule type" value="Genomic_DNA"/>
</dbReference>